<dbReference type="Proteomes" id="UP000252189">
    <property type="component" value="Unassembled WGS sequence"/>
</dbReference>
<proteinExistence type="predicted"/>
<protein>
    <recommendedName>
        <fullName evidence="3">PIN domain-containing protein</fullName>
    </recommendedName>
</protein>
<dbReference type="RefSeq" id="WP_114448574.1">
    <property type="nucleotide sequence ID" value="NZ_QPHM01000001.1"/>
</dbReference>
<dbReference type="OrthoDB" id="214734at2157"/>
<dbReference type="EMBL" id="QPHM01000001">
    <property type="protein sequence ID" value="RCU47025.1"/>
    <property type="molecule type" value="Genomic_DNA"/>
</dbReference>
<dbReference type="InterPro" id="IPR055808">
    <property type="entry name" value="DUF7384"/>
</dbReference>
<evidence type="ECO:0000313" key="1">
    <source>
        <dbReference type="EMBL" id="RCU47025.1"/>
    </source>
</evidence>
<sequence length="158" mass="16670">MPTTESSPARVAAAADVLAADLLVGGPARAALDHVREHSWVTLVASDPLLDDAAAVIRSLGDAEMARGWRVRVVEECELVAHPDDDHPALAAAYRGGAMHLLTLDDALLSASAGAALRGRVETSPRHPRAFASLFDAESLYREVVGGDYPGPDRDPRS</sequence>
<accession>A0A368NBQ9</accession>
<reference evidence="1 2" key="1">
    <citation type="submission" date="2018-07" db="EMBL/GenBank/DDBJ databases">
        <title>Genome sequences of Haloplanus salinus JCM 18368T.</title>
        <authorList>
            <person name="Kim Y.B."/>
            <person name="Roh S.W."/>
        </authorList>
    </citation>
    <scope>NUCLEOTIDE SEQUENCE [LARGE SCALE GENOMIC DNA]</scope>
    <source>
        <strain evidence="1 2">JCM 18368</strain>
    </source>
</reference>
<keyword evidence="2" id="KW-1185">Reference proteome</keyword>
<gene>
    <name evidence="1" type="ORF">DU504_06730</name>
</gene>
<dbReference type="Pfam" id="PF24109">
    <property type="entry name" value="DUF7384"/>
    <property type="match status" value="1"/>
</dbReference>
<evidence type="ECO:0008006" key="3">
    <source>
        <dbReference type="Google" id="ProtNLM"/>
    </source>
</evidence>
<dbReference type="AlphaFoldDB" id="A0A368NBQ9"/>
<evidence type="ECO:0000313" key="2">
    <source>
        <dbReference type="Proteomes" id="UP000252189"/>
    </source>
</evidence>
<name>A0A368NBQ9_9EURY</name>
<organism evidence="1 2">
    <name type="scientific">Haloplanus salinus</name>
    <dbReference type="NCBI Taxonomy" id="1126245"/>
    <lineage>
        <taxon>Archaea</taxon>
        <taxon>Methanobacteriati</taxon>
        <taxon>Methanobacteriota</taxon>
        <taxon>Stenosarchaea group</taxon>
        <taxon>Halobacteria</taxon>
        <taxon>Halobacteriales</taxon>
        <taxon>Haloferacaceae</taxon>
        <taxon>Haloplanus</taxon>
    </lineage>
</organism>
<comment type="caution">
    <text evidence="1">The sequence shown here is derived from an EMBL/GenBank/DDBJ whole genome shotgun (WGS) entry which is preliminary data.</text>
</comment>